<keyword evidence="2" id="KW-1185">Reference proteome</keyword>
<comment type="caution">
    <text evidence="1">The sequence shown here is derived from an EMBL/GenBank/DDBJ whole genome shotgun (WGS) entry which is preliminary data.</text>
</comment>
<dbReference type="Proteomes" id="UP000824219">
    <property type="component" value="Linkage Group LG27"/>
</dbReference>
<protein>
    <submittedName>
        <fullName evidence="1">Uncharacterized protein</fullName>
    </submittedName>
</protein>
<organism evidence="1 2">
    <name type="scientific">Hemibagrus wyckioides</name>
    <dbReference type="NCBI Taxonomy" id="337641"/>
    <lineage>
        <taxon>Eukaryota</taxon>
        <taxon>Metazoa</taxon>
        <taxon>Chordata</taxon>
        <taxon>Craniata</taxon>
        <taxon>Vertebrata</taxon>
        <taxon>Euteleostomi</taxon>
        <taxon>Actinopterygii</taxon>
        <taxon>Neopterygii</taxon>
        <taxon>Teleostei</taxon>
        <taxon>Ostariophysi</taxon>
        <taxon>Siluriformes</taxon>
        <taxon>Bagridae</taxon>
        <taxon>Hemibagrus</taxon>
    </lineage>
</organism>
<reference evidence="1 2" key="1">
    <citation type="submission" date="2021-06" db="EMBL/GenBank/DDBJ databases">
        <title>Chromosome-level genome assembly of the red-tail catfish (Hemibagrus wyckioides).</title>
        <authorList>
            <person name="Shao F."/>
        </authorList>
    </citation>
    <scope>NUCLEOTIDE SEQUENCE [LARGE SCALE GENOMIC DNA]</scope>
    <source>
        <strain evidence="1">EC202008001</strain>
        <tissue evidence="1">Blood</tissue>
    </source>
</reference>
<sequence>MIFLSGIQLQYSVFENGLARRGLVHGGTRSDCARELEREEKTGGLFESVARGSQSACQGETACASRKRSSHSAARYFS</sequence>
<gene>
    <name evidence="1" type="ORF">KOW79_021552</name>
</gene>
<proteinExistence type="predicted"/>
<dbReference type="EMBL" id="JAHKSW010000027">
    <property type="protein sequence ID" value="KAG7315464.1"/>
    <property type="molecule type" value="Genomic_DNA"/>
</dbReference>
<accession>A0A9D3N663</accession>
<evidence type="ECO:0000313" key="1">
    <source>
        <dbReference type="EMBL" id="KAG7315464.1"/>
    </source>
</evidence>
<name>A0A9D3N663_9TELE</name>
<dbReference type="AlphaFoldDB" id="A0A9D3N663"/>
<evidence type="ECO:0000313" key="2">
    <source>
        <dbReference type="Proteomes" id="UP000824219"/>
    </source>
</evidence>